<reference evidence="2" key="1">
    <citation type="journal article" date="2019" name="Int. J. Syst. Evol. Microbiol.">
        <title>The Global Catalogue of Microorganisms (GCM) 10K type strain sequencing project: providing services to taxonomists for standard genome sequencing and annotation.</title>
        <authorList>
            <consortium name="The Broad Institute Genomics Platform"/>
            <consortium name="The Broad Institute Genome Sequencing Center for Infectious Disease"/>
            <person name="Wu L."/>
            <person name="Ma J."/>
        </authorList>
    </citation>
    <scope>NUCLEOTIDE SEQUENCE [LARGE SCALE GENOMIC DNA]</scope>
    <source>
        <strain evidence="2">JCM 17986</strain>
    </source>
</reference>
<evidence type="ECO:0000313" key="2">
    <source>
        <dbReference type="Proteomes" id="UP001500466"/>
    </source>
</evidence>
<organism evidence="1 2">
    <name type="scientific">Yinghuangia aomiensis</name>
    <dbReference type="NCBI Taxonomy" id="676205"/>
    <lineage>
        <taxon>Bacteria</taxon>
        <taxon>Bacillati</taxon>
        <taxon>Actinomycetota</taxon>
        <taxon>Actinomycetes</taxon>
        <taxon>Kitasatosporales</taxon>
        <taxon>Streptomycetaceae</taxon>
        <taxon>Yinghuangia</taxon>
    </lineage>
</organism>
<proteinExistence type="predicted"/>
<dbReference type="InterPro" id="IPR029063">
    <property type="entry name" value="SAM-dependent_MTases_sf"/>
</dbReference>
<dbReference type="Gene3D" id="3.40.50.150">
    <property type="entry name" value="Vaccinia Virus protein VP39"/>
    <property type="match status" value="1"/>
</dbReference>
<accession>A0ABP9IC25</accession>
<dbReference type="EMBL" id="BAABHS010000052">
    <property type="protein sequence ID" value="GAA4994387.1"/>
    <property type="molecule type" value="Genomic_DNA"/>
</dbReference>
<evidence type="ECO:0008006" key="3">
    <source>
        <dbReference type="Google" id="ProtNLM"/>
    </source>
</evidence>
<keyword evidence="2" id="KW-1185">Reference proteome</keyword>
<sequence length="280" mass="30455">MTSILTITGALRTARTYCPPVCFPYHATWRLFRSTGLKGHPGWHRGFYRLALDRTGLTHRPRLRVLICGASDEAMLATLADLLGIDRLDVYLVDRCATPLRLALAYANHVDLALVTRQAEAPQLPDFGARFDLVITDGLLSLLPSDAVRATVFALAGALREDGVLAYTARVAQPSRSRLEYDRPGRWIQAAAVLAAYPGPPGQRASHAVNVLQRPSRTSPFTTSEHLRDAFADAFSDTAVYINDGPASCAQRLHPAHCAGATSLRVGVLAQHPRRPGSKT</sequence>
<evidence type="ECO:0000313" key="1">
    <source>
        <dbReference type="EMBL" id="GAA4994387.1"/>
    </source>
</evidence>
<protein>
    <recommendedName>
        <fullName evidence="3">Methyltransferase domain-containing protein</fullName>
    </recommendedName>
</protein>
<name>A0ABP9IC25_9ACTN</name>
<dbReference type="RefSeq" id="WP_345680706.1">
    <property type="nucleotide sequence ID" value="NZ_BAABHS010000052.1"/>
</dbReference>
<dbReference type="Proteomes" id="UP001500466">
    <property type="component" value="Unassembled WGS sequence"/>
</dbReference>
<gene>
    <name evidence="1" type="ORF">GCM10023205_78950</name>
</gene>
<comment type="caution">
    <text evidence="1">The sequence shown here is derived from an EMBL/GenBank/DDBJ whole genome shotgun (WGS) entry which is preliminary data.</text>
</comment>
<dbReference type="SUPFAM" id="SSF53335">
    <property type="entry name" value="S-adenosyl-L-methionine-dependent methyltransferases"/>
    <property type="match status" value="1"/>
</dbReference>